<comment type="caution">
    <text evidence="8">The sequence shown here is derived from an EMBL/GenBank/DDBJ whole genome shotgun (WGS) entry which is preliminary data.</text>
</comment>
<dbReference type="PANTHER" id="PTHR43867:SF2">
    <property type="entry name" value="CELLULOSE SYNTHASE CATALYTIC SUBUNIT A [UDP-FORMING]"/>
    <property type="match status" value="1"/>
</dbReference>
<dbReference type="Proteomes" id="UP000194664">
    <property type="component" value="Unassembled WGS sequence"/>
</dbReference>
<keyword evidence="2" id="KW-0328">Glycosyltransferase</keyword>
<reference evidence="8 9" key="1">
    <citation type="submission" date="2016-12" db="EMBL/GenBank/DDBJ databases">
        <title>The draft genome sequence of HSLHS2.</title>
        <authorList>
            <person name="Hu D."/>
            <person name="Wang L."/>
            <person name="Shao Z."/>
        </authorList>
    </citation>
    <scope>NUCLEOTIDE SEQUENCE [LARGE SCALE GENOMIC DNA]</scope>
    <source>
        <strain evidence="8">MCCC 1A06712</strain>
    </source>
</reference>
<dbReference type="PANTHER" id="PTHR43867">
    <property type="entry name" value="CELLULOSE SYNTHASE CATALYTIC SUBUNIT A [UDP-FORMING]"/>
    <property type="match status" value="1"/>
</dbReference>
<dbReference type="InterPro" id="IPR029044">
    <property type="entry name" value="Nucleotide-diphossugar_trans"/>
</dbReference>
<name>A0A251X150_9RHOB</name>
<dbReference type="SUPFAM" id="SSF160246">
    <property type="entry name" value="EspE N-terminal domain-like"/>
    <property type="match status" value="1"/>
</dbReference>
<proteinExistence type="predicted"/>
<feature type="transmembrane region" description="Helical" evidence="7">
    <location>
        <begin position="570"/>
        <end position="590"/>
    </location>
</feature>
<dbReference type="OrthoDB" id="7431422at2"/>
<evidence type="ECO:0000256" key="4">
    <source>
        <dbReference type="ARBA" id="ARBA00022692"/>
    </source>
</evidence>
<dbReference type="EMBL" id="MSPP01000001">
    <property type="protein sequence ID" value="OUD10417.1"/>
    <property type="molecule type" value="Genomic_DNA"/>
</dbReference>
<dbReference type="Gene3D" id="3.90.550.10">
    <property type="entry name" value="Spore Coat Polysaccharide Biosynthesis Protein SpsA, Chain A"/>
    <property type="match status" value="1"/>
</dbReference>
<evidence type="ECO:0000256" key="5">
    <source>
        <dbReference type="ARBA" id="ARBA00022989"/>
    </source>
</evidence>
<evidence type="ECO:0000256" key="6">
    <source>
        <dbReference type="ARBA" id="ARBA00023136"/>
    </source>
</evidence>
<dbReference type="AlphaFoldDB" id="A0A251X150"/>
<dbReference type="InterPro" id="IPR050321">
    <property type="entry name" value="Glycosyltr_2/OpgH_subfam"/>
</dbReference>
<dbReference type="RefSeq" id="WP_086450070.1">
    <property type="nucleotide sequence ID" value="NZ_MSPP01000001.1"/>
</dbReference>
<evidence type="ECO:0000256" key="3">
    <source>
        <dbReference type="ARBA" id="ARBA00022679"/>
    </source>
</evidence>
<keyword evidence="6 7" id="KW-0472">Membrane</keyword>
<sequence>MQHVDWTTIKSAKQAGPTTALGRELLRRGFGSATRICDIEHRANRCGDHVPTALRRSLSVPPSVFTDIQSTLYQSDRIDLKNTPPDLRLLSEFGVLNCLTRGIMPWRRVSGEVVVLTAKPEEFDKHLPDLTEIFGPVRMTICPLADIERALCANGVTELRLAAETKVSADQSCRDWNTRRAGLIVGMCAVLIAILLMIWPVWTTFAVIAFPIFWTCVNTALKALTLLGKPPDYLPSAPIKLPEKLPIVTIMLPMYRESEIATRLIDRVSALDYPPELLDVCLLLEEDDHMTRLALKSANLPRFMRAIVVPHGALKTKPRAMNYGLNFARGSIIGIYDAEDAPETDQIKRVVSTFAQCSSRVACLQGRLDFYNARTNWMSRCFTMEYATWFRVILPGLERLGLVIPLGGTTLFFRKHILETLGGWDAHNVTEDADLGIRLARAGFETRIVRTTTYEEANCRPWPWVKQRSRWLKGYAITYGVHMRRPSQLLRDLGLRKFLGLQVQFLGALCQFVTAPLLWSLWLIPFGIWHPVSSVLPDAAITALALIFIGCEAVNIFAAWRGINAADRRWLAVWIPTLQFYFPLASLAAYKGLWELLHSPFYWDKTSHGIFDKH</sequence>
<keyword evidence="3" id="KW-0808">Transferase</keyword>
<accession>A0A251X150</accession>
<keyword evidence="5 7" id="KW-1133">Transmembrane helix</keyword>
<dbReference type="Pfam" id="PF13641">
    <property type="entry name" value="Glyco_tranf_2_3"/>
    <property type="match status" value="1"/>
</dbReference>
<evidence type="ECO:0000313" key="8">
    <source>
        <dbReference type="EMBL" id="OUD10417.1"/>
    </source>
</evidence>
<evidence type="ECO:0000313" key="9">
    <source>
        <dbReference type="Proteomes" id="UP000194664"/>
    </source>
</evidence>
<feature type="transmembrane region" description="Helical" evidence="7">
    <location>
        <begin position="208"/>
        <end position="227"/>
    </location>
</feature>
<dbReference type="CDD" id="cd06427">
    <property type="entry name" value="CESA_like_2"/>
    <property type="match status" value="1"/>
</dbReference>
<evidence type="ECO:0000256" key="2">
    <source>
        <dbReference type="ARBA" id="ARBA00022676"/>
    </source>
</evidence>
<keyword evidence="4 7" id="KW-0812">Transmembrane</keyword>
<evidence type="ECO:0000256" key="1">
    <source>
        <dbReference type="ARBA" id="ARBA00004141"/>
    </source>
</evidence>
<protein>
    <submittedName>
        <fullName evidence="8">Uncharacterized protein</fullName>
    </submittedName>
</protein>
<feature type="transmembrane region" description="Helical" evidence="7">
    <location>
        <begin position="181"/>
        <end position="202"/>
    </location>
</feature>
<dbReference type="GO" id="GO:0016020">
    <property type="term" value="C:membrane"/>
    <property type="evidence" value="ECO:0007669"/>
    <property type="project" value="UniProtKB-SubCell"/>
</dbReference>
<keyword evidence="9" id="KW-1185">Reference proteome</keyword>
<feature type="transmembrane region" description="Helical" evidence="7">
    <location>
        <begin position="539"/>
        <end position="558"/>
    </location>
</feature>
<comment type="subcellular location">
    <subcellularLocation>
        <location evidence="1">Membrane</location>
        <topology evidence="1">Multi-pass membrane protein</topology>
    </subcellularLocation>
</comment>
<evidence type="ECO:0000256" key="7">
    <source>
        <dbReference type="SAM" id="Phobius"/>
    </source>
</evidence>
<feature type="transmembrane region" description="Helical" evidence="7">
    <location>
        <begin position="498"/>
        <end position="519"/>
    </location>
</feature>
<dbReference type="InterPro" id="IPR037257">
    <property type="entry name" value="T2SS_E_N_sf"/>
</dbReference>
<gene>
    <name evidence="8" type="ORF">BVC71_02625</name>
</gene>
<dbReference type="GO" id="GO:0016757">
    <property type="term" value="F:glycosyltransferase activity"/>
    <property type="evidence" value="ECO:0007669"/>
    <property type="project" value="UniProtKB-KW"/>
</dbReference>
<organism evidence="8 9">
    <name type="scientific">Marivivens niveibacter</name>
    <dbReference type="NCBI Taxonomy" id="1930667"/>
    <lineage>
        <taxon>Bacteria</taxon>
        <taxon>Pseudomonadati</taxon>
        <taxon>Pseudomonadota</taxon>
        <taxon>Alphaproteobacteria</taxon>
        <taxon>Rhodobacterales</taxon>
        <taxon>Paracoccaceae</taxon>
        <taxon>Marivivens group</taxon>
        <taxon>Marivivens</taxon>
    </lineage>
</organism>
<dbReference type="SUPFAM" id="SSF53448">
    <property type="entry name" value="Nucleotide-diphospho-sugar transferases"/>
    <property type="match status" value="1"/>
</dbReference>